<dbReference type="RefSeq" id="WP_025344401.1">
    <property type="nucleotide sequence ID" value="NZ_CP007201.1"/>
</dbReference>
<dbReference type="Proteomes" id="UP000019322">
    <property type="component" value="Chromosome"/>
</dbReference>
<organism evidence="2 3">
    <name type="scientific">Sulfurospirillum multivorans (strain DM 12446 / JCM 15788 / NBRC 109480)</name>
    <dbReference type="NCBI Taxonomy" id="1150621"/>
    <lineage>
        <taxon>Bacteria</taxon>
        <taxon>Pseudomonadati</taxon>
        <taxon>Campylobacterota</taxon>
        <taxon>Epsilonproteobacteria</taxon>
        <taxon>Campylobacterales</taxon>
        <taxon>Sulfurospirillaceae</taxon>
        <taxon>Sulfurospirillum</taxon>
    </lineage>
</organism>
<proteinExistence type="predicted"/>
<accession>A0AA86DXV2</accession>
<evidence type="ECO:0000256" key="1">
    <source>
        <dbReference type="SAM" id="Phobius"/>
    </source>
</evidence>
<dbReference type="AlphaFoldDB" id="A0AA86DXV2"/>
<evidence type="ECO:0000313" key="2">
    <source>
        <dbReference type="EMBL" id="AHJ12518.1"/>
    </source>
</evidence>
<protein>
    <submittedName>
        <fullName evidence="2">Uncharacterized protein</fullName>
    </submittedName>
</protein>
<sequence length="219" mass="25664">MIVESDKIELSQNQISFKYPDNRDSFIVKQIVLFLLMVCLLLFAYHQKELIGRIFFVLFSCAVGIELLSNAKTFFIDEIIFDEIFFILKKKKKIRLQEEWSNVAFKVTQNINYFSEKIILDFYAITSKKHILRITNRDLSEDLFTEFIEKLSTISGRNQNDFIQTSHNQLLAFNFEKTDEITTLGEFNKLTYDAVFSKYGILIFTGMFIAIIAILVIIK</sequence>
<name>A0AA86DXV2_SULMK</name>
<feature type="transmembrane region" description="Helical" evidence="1">
    <location>
        <begin position="199"/>
        <end position="218"/>
    </location>
</feature>
<reference evidence="2 3" key="1">
    <citation type="journal article" date="2014" name="Environ. Microbiol.">
        <title>Insights into organohalide respiration and the versatile catabolism of Sulfurospirillum multivorans gained from comparative genomics and physiological studies.</title>
        <authorList>
            <person name="Goris T."/>
            <person name="Schubert T."/>
            <person name="Gadkari J."/>
            <person name="Wubet T."/>
            <person name="Tarkka M."/>
            <person name="Buscot F."/>
            <person name="Adrian L."/>
            <person name="Diekert G."/>
        </authorList>
    </citation>
    <scope>NUCLEOTIDE SEQUENCE [LARGE SCALE GENOMIC DNA]</scope>
    <source>
        <strain evidence="3">DM 12446 / JCM 15788 / NBRC 109480</strain>
    </source>
</reference>
<dbReference type="EMBL" id="CP007201">
    <property type="protein sequence ID" value="AHJ12518.1"/>
    <property type="molecule type" value="Genomic_DNA"/>
</dbReference>
<feature type="transmembrane region" description="Helical" evidence="1">
    <location>
        <begin position="50"/>
        <end position="68"/>
    </location>
</feature>
<dbReference type="KEGG" id="smul:SMUL_1257"/>
<keyword evidence="1" id="KW-1133">Transmembrane helix</keyword>
<feature type="transmembrane region" description="Helical" evidence="1">
    <location>
        <begin position="26"/>
        <end position="44"/>
    </location>
</feature>
<keyword evidence="1" id="KW-0472">Membrane</keyword>
<evidence type="ECO:0000313" key="3">
    <source>
        <dbReference type="Proteomes" id="UP000019322"/>
    </source>
</evidence>
<gene>
    <name evidence="2" type="ORF">SMUL_1257</name>
</gene>
<keyword evidence="1" id="KW-0812">Transmembrane</keyword>